<dbReference type="EMBL" id="JAIMJC010000007">
    <property type="protein sequence ID" value="KAH0522236.1"/>
    <property type="molecule type" value="Genomic_DNA"/>
</dbReference>
<protein>
    <submittedName>
        <fullName evidence="1">Uncharacterized protein</fullName>
    </submittedName>
</protein>
<reference evidence="1 2" key="1">
    <citation type="submission" date="2021-08" db="EMBL/GenBank/DDBJ databases">
        <title>The highly contiguous genome resource for Trichoderma semiorbis FJ059, a fungal antagonistic to plant pathogens.</title>
        <authorList>
            <person name="Liu T."/>
        </authorList>
    </citation>
    <scope>NUCLEOTIDE SEQUENCE [LARGE SCALE GENOMIC DNA]</scope>
    <source>
        <strain evidence="1 2">FJ059</strain>
    </source>
</reference>
<proteinExistence type="predicted"/>
<evidence type="ECO:0000313" key="1">
    <source>
        <dbReference type="EMBL" id="KAH0522236.1"/>
    </source>
</evidence>
<dbReference type="Proteomes" id="UP000826573">
    <property type="component" value="Unassembled WGS sequence"/>
</dbReference>
<accession>A0A9P8HB28</accession>
<evidence type="ECO:0000313" key="2">
    <source>
        <dbReference type="Proteomes" id="UP000826573"/>
    </source>
</evidence>
<comment type="caution">
    <text evidence="1">The sequence shown here is derived from an EMBL/GenBank/DDBJ whole genome shotgun (WGS) entry which is preliminary data.</text>
</comment>
<dbReference type="AlphaFoldDB" id="A0A9P8HB28"/>
<name>A0A9P8HB28_9HYPO</name>
<gene>
    <name evidence="1" type="ORF">TsFJ059_006119</name>
</gene>
<keyword evidence="2" id="KW-1185">Reference proteome</keyword>
<organism evidence="1 2">
    <name type="scientific">Trichoderma semiorbis</name>
    <dbReference type="NCBI Taxonomy" id="1491008"/>
    <lineage>
        <taxon>Eukaryota</taxon>
        <taxon>Fungi</taxon>
        <taxon>Dikarya</taxon>
        <taxon>Ascomycota</taxon>
        <taxon>Pezizomycotina</taxon>
        <taxon>Sordariomycetes</taxon>
        <taxon>Hypocreomycetidae</taxon>
        <taxon>Hypocreales</taxon>
        <taxon>Hypocreaceae</taxon>
        <taxon>Trichoderma</taxon>
    </lineage>
</organism>
<sequence>MPGVFGLVDGAAIMALMAVEFGFADKFYFEHVDGEVIVWTTYLFTDTLRMDKVKPVLREQSSYDINSSQ</sequence>